<reference evidence="2 3" key="1">
    <citation type="submission" date="2020-01" db="EMBL/GenBank/DDBJ databases">
        <title>Paenibacillus soybeanensis sp. nov. isolated from the nodules of soybean (Glycine max(L.) Merr).</title>
        <authorList>
            <person name="Wang H."/>
        </authorList>
    </citation>
    <scope>NUCLEOTIDE SEQUENCE [LARGE SCALE GENOMIC DNA]</scope>
    <source>
        <strain evidence="2 3">T1</strain>
    </source>
</reference>
<keyword evidence="3" id="KW-1185">Reference proteome</keyword>
<evidence type="ECO:0000313" key="2">
    <source>
        <dbReference type="EMBL" id="NBD24318.1"/>
    </source>
</evidence>
<dbReference type="Pfam" id="PF24032">
    <property type="entry name" value="YQBQ"/>
    <property type="match status" value="1"/>
</dbReference>
<dbReference type="SUPFAM" id="SSF69279">
    <property type="entry name" value="Phage tail proteins"/>
    <property type="match status" value="1"/>
</dbReference>
<proteinExistence type="predicted"/>
<comment type="caution">
    <text evidence="2">The sequence shown here is derived from an EMBL/GenBank/DDBJ whole genome shotgun (WGS) entry which is preliminary data.</text>
</comment>
<sequence length="323" mass="36251">MFEATIDNRDGTLWDISELCSEITYKTSRVGKPSSADVTLVGQSPFQDKKFAVANGDILKIRVDGQGMFFGYVFKIGGGRDGEIKLTAYDQIRYLNETDTYVATNVTAEQVIRDNCAVGGLRIGELAKTNHVLPKVLEDGQKRLDMIYRALDSAMLATGRLYVFYDDFGSLQLRDIADMKLSLILGDDSLVYDYGTTRSIDEDTYNHVKLVQDNKTSGKRDAYYEWDSSTMAKWGRLHYYQKVDDGMNEAQIRNMAAQVLKLKNRETVSFSLEALGFVGLRAGMAVQVTIAEQQVDSFYLVEECTHKLSGDSHTMSLEMKVFG</sequence>
<dbReference type="InterPro" id="IPR056937">
    <property type="entry name" value="YqbQ/XkdQ"/>
</dbReference>
<protein>
    <recommendedName>
        <fullName evidence="1">YqbQ/XkdQ domain-containing protein</fullName>
    </recommendedName>
</protein>
<dbReference type="EMBL" id="JAAAMV010000005">
    <property type="protein sequence ID" value="NBD24318.1"/>
    <property type="molecule type" value="Genomic_DNA"/>
</dbReference>
<organism evidence="2 3">
    <name type="scientific">Paenibacillus glycinis</name>
    <dbReference type="NCBI Taxonomy" id="2697035"/>
    <lineage>
        <taxon>Bacteria</taxon>
        <taxon>Bacillati</taxon>
        <taxon>Bacillota</taxon>
        <taxon>Bacilli</taxon>
        <taxon>Bacillales</taxon>
        <taxon>Paenibacillaceae</taxon>
        <taxon>Paenibacillus</taxon>
    </lineage>
</organism>
<accession>A0ABW9XP74</accession>
<name>A0ABW9XP74_9BACL</name>
<dbReference type="Proteomes" id="UP000665561">
    <property type="component" value="Unassembled WGS sequence"/>
</dbReference>
<gene>
    <name evidence="2" type="ORF">GT019_10590</name>
</gene>
<evidence type="ECO:0000313" key="3">
    <source>
        <dbReference type="Proteomes" id="UP000665561"/>
    </source>
</evidence>
<feature type="domain" description="YqbQ/XkdQ" evidence="1">
    <location>
        <begin position="23"/>
        <end position="320"/>
    </location>
</feature>
<evidence type="ECO:0000259" key="1">
    <source>
        <dbReference type="Pfam" id="PF24032"/>
    </source>
</evidence>